<accession>A0ABD2QK70</accession>
<organism evidence="2 3">
    <name type="scientific">Cichlidogyrus casuarinus</name>
    <dbReference type="NCBI Taxonomy" id="1844966"/>
    <lineage>
        <taxon>Eukaryota</taxon>
        <taxon>Metazoa</taxon>
        <taxon>Spiralia</taxon>
        <taxon>Lophotrochozoa</taxon>
        <taxon>Platyhelminthes</taxon>
        <taxon>Monogenea</taxon>
        <taxon>Monopisthocotylea</taxon>
        <taxon>Dactylogyridea</taxon>
        <taxon>Ancyrocephalidae</taxon>
        <taxon>Cichlidogyrus</taxon>
    </lineage>
</organism>
<evidence type="ECO:0000313" key="2">
    <source>
        <dbReference type="EMBL" id="KAL3319953.1"/>
    </source>
</evidence>
<comment type="caution">
    <text evidence="2">The sequence shown here is derived from an EMBL/GenBank/DDBJ whole genome shotgun (WGS) entry which is preliminary data.</text>
</comment>
<keyword evidence="3" id="KW-1185">Reference proteome</keyword>
<proteinExistence type="predicted"/>
<reference evidence="2 3" key="1">
    <citation type="submission" date="2024-11" db="EMBL/GenBank/DDBJ databases">
        <title>Adaptive evolution of stress response genes in parasites aligns with host niche diversity.</title>
        <authorList>
            <person name="Hahn C."/>
            <person name="Resl P."/>
        </authorList>
    </citation>
    <scope>NUCLEOTIDE SEQUENCE [LARGE SCALE GENOMIC DNA]</scope>
    <source>
        <strain evidence="2">EGGRZ-B1_66</strain>
        <tissue evidence="2">Body</tissue>
    </source>
</reference>
<dbReference type="AlphaFoldDB" id="A0ABD2QK70"/>
<dbReference type="EMBL" id="JBJKFK010000088">
    <property type="protein sequence ID" value="KAL3319953.1"/>
    <property type="molecule type" value="Genomic_DNA"/>
</dbReference>
<evidence type="ECO:0000313" key="3">
    <source>
        <dbReference type="Proteomes" id="UP001626550"/>
    </source>
</evidence>
<name>A0ABD2QK70_9PLAT</name>
<feature type="region of interest" description="Disordered" evidence="1">
    <location>
        <begin position="40"/>
        <end position="61"/>
    </location>
</feature>
<gene>
    <name evidence="2" type="ORF">Ciccas_001381</name>
</gene>
<sequence length="225" mass="24940">MACDELDGFYCSNPIIIEDIFICQRTLQAVAAECRNSKPIEKSASNSKSHSGSESAAKEFDFPPARQYTPAKVKNRHSGYFMMRNHHIYGKRKINADAEVATNTRSDVVLLGYRQLHPTRITSSLSSHGVSQVRKYSDCVNEILRSTSAYNLNDPSDDQLVHTVGSGLVALGTLKHKPILPPGGRIPIPNRENDFLAKLSTSLCELNHISQMPLILDTACDKWVV</sequence>
<evidence type="ECO:0000256" key="1">
    <source>
        <dbReference type="SAM" id="MobiDB-lite"/>
    </source>
</evidence>
<feature type="compositionally biased region" description="Low complexity" evidence="1">
    <location>
        <begin position="42"/>
        <end position="55"/>
    </location>
</feature>
<protein>
    <submittedName>
        <fullName evidence="2">Uncharacterized protein</fullName>
    </submittedName>
</protein>
<dbReference type="Proteomes" id="UP001626550">
    <property type="component" value="Unassembled WGS sequence"/>
</dbReference>